<dbReference type="eggNOG" id="ENOG5032BP9">
    <property type="taxonomic scope" value="Bacteria"/>
</dbReference>
<dbReference type="Proteomes" id="UP000006180">
    <property type="component" value="Chromosome"/>
</dbReference>
<dbReference type="KEGG" id="sfd:USDA257_c48150"/>
<name>I3XBU4_SINF2</name>
<accession>I3XBU4</accession>
<dbReference type="EMBL" id="CP003563">
    <property type="protein sequence ID" value="AFL53350.1"/>
    <property type="molecule type" value="Genomic_DNA"/>
</dbReference>
<reference evidence="1 2" key="1">
    <citation type="journal article" date="2012" name="J. Bacteriol.">
        <title>Complete genome sequence of the broad-host-range strain Sinorhizobium fredii USDA257.</title>
        <authorList>
            <person name="Schuldes J."/>
            <person name="Rodriguez Orbegoso M."/>
            <person name="Schmeisser C."/>
            <person name="Krishnan H.B."/>
            <person name="Daniel R."/>
            <person name="Streit W.R."/>
        </authorList>
    </citation>
    <scope>NUCLEOTIDE SEQUENCE [LARGE SCALE GENOMIC DNA]</scope>
    <source>
        <strain evidence="1 2">USDA 257</strain>
    </source>
</reference>
<gene>
    <name evidence="1" type="ORF">USDA257_c48150</name>
</gene>
<dbReference type="STRING" id="1185652.USDA257_c48150"/>
<evidence type="ECO:0008006" key="3">
    <source>
        <dbReference type="Google" id="ProtNLM"/>
    </source>
</evidence>
<dbReference type="HOGENOM" id="CLU_115863_0_0_5"/>
<dbReference type="RefSeq" id="WP_014765473.1">
    <property type="nucleotide sequence ID" value="NC_018000.1"/>
</dbReference>
<protein>
    <recommendedName>
        <fullName evidence="3">TnsA endonuclease N-terminal domain-containing protein</fullName>
    </recommendedName>
</protein>
<proteinExistence type="predicted"/>
<evidence type="ECO:0000313" key="2">
    <source>
        <dbReference type="Proteomes" id="UP000006180"/>
    </source>
</evidence>
<dbReference type="AlphaFoldDB" id="I3XBU4"/>
<dbReference type="PATRIC" id="fig|1185652.3.peg.4993"/>
<sequence length="203" mass="22342">MGIAKRAASLRAVRHSASIRIHPPAGTVKCEGPRLYRSQVSRDVACLLDVNPSVAVWRCMPTALDLESPSHVPDFLVFDTDGGQMFVDAPDRSVDVAVVEAAARHRGARYWLIPREEVYSGPRLANARDLLRYADHDTPLGDRLRLLAALDEHGSMPVAECLKAFQETRPVPGIASLILRGFIEVDLDEGLLGPETTVRRISR</sequence>
<organism evidence="1 2">
    <name type="scientific">Sinorhizobium fredii (strain USDA 257)</name>
    <dbReference type="NCBI Taxonomy" id="1185652"/>
    <lineage>
        <taxon>Bacteria</taxon>
        <taxon>Pseudomonadati</taxon>
        <taxon>Pseudomonadota</taxon>
        <taxon>Alphaproteobacteria</taxon>
        <taxon>Hyphomicrobiales</taxon>
        <taxon>Rhizobiaceae</taxon>
        <taxon>Sinorhizobium/Ensifer group</taxon>
        <taxon>Sinorhizobium</taxon>
    </lineage>
</organism>
<evidence type="ECO:0000313" key="1">
    <source>
        <dbReference type="EMBL" id="AFL53350.1"/>
    </source>
</evidence>